<dbReference type="PROSITE" id="PS51283">
    <property type="entry name" value="DUSP"/>
    <property type="match status" value="1"/>
</dbReference>
<dbReference type="CDD" id="cd00051">
    <property type="entry name" value="EFh"/>
    <property type="match status" value="1"/>
</dbReference>
<evidence type="ECO:0000259" key="4">
    <source>
        <dbReference type="PROSITE" id="PS50222"/>
    </source>
</evidence>
<feature type="region of interest" description="Disordered" evidence="3">
    <location>
        <begin position="530"/>
        <end position="567"/>
    </location>
</feature>
<dbReference type="PROSITE" id="PS00972">
    <property type="entry name" value="USP_1"/>
    <property type="match status" value="1"/>
</dbReference>
<dbReference type="Pfam" id="PF25265">
    <property type="entry name" value="USP32_N"/>
    <property type="match status" value="1"/>
</dbReference>
<dbReference type="GO" id="GO:0004843">
    <property type="term" value="F:cysteine-type deubiquitinase activity"/>
    <property type="evidence" value="ECO:0007669"/>
    <property type="project" value="UniProtKB-EC"/>
</dbReference>
<reference evidence="7" key="1">
    <citation type="submission" date="2021-04" db="EMBL/GenBank/DDBJ databases">
        <authorList>
            <person name="Tunstrom K."/>
        </authorList>
    </citation>
    <scope>NUCLEOTIDE SEQUENCE</scope>
</reference>
<dbReference type="InterPro" id="IPR001394">
    <property type="entry name" value="Peptidase_C19_UCH"/>
</dbReference>
<dbReference type="InterPro" id="IPR006615">
    <property type="entry name" value="Pept_C19_DUSP"/>
</dbReference>
<dbReference type="Pfam" id="PF06337">
    <property type="entry name" value="DUSP"/>
    <property type="match status" value="1"/>
</dbReference>
<feature type="region of interest" description="Disordered" evidence="3">
    <location>
        <begin position="1187"/>
        <end position="1208"/>
    </location>
</feature>
<dbReference type="PANTHER" id="PTHR21646">
    <property type="entry name" value="UBIQUITIN CARBOXYL-TERMINAL HYDROLASE"/>
    <property type="match status" value="1"/>
</dbReference>
<feature type="domain" description="EF-hand" evidence="4">
    <location>
        <begin position="238"/>
        <end position="273"/>
    </location>
</feature>
<feature type="compositionally biased region" description="Pro residues" evidence="3">
    <location>
        <begin position="1010"/>
        <end position="1021"/>
    </location>
</feature>
<feature type="domain" description="DUSP" evidence="6">
    <location>
        <begin position="438"/>
        <end position="624"/>
    </location>
</feature>
<dbReference type="Pfam" id="PF13833">
    <property type="entry name" value="EF-hand_8"/>
    <property type="match status" value="1"/>
</dbReference>
<dbReference type="InterPro" id="IPR057368">
    <property type="entry name" value="USP32_N"/>
</dbReference>
<dbReference type="EC" id="3.4.19.12" evidence="2"/>
<dbReference type="InterPro" id="IPR050185">
    <property type="entry name" value="Ub_carboxyl-term_hydrolase"/>
</dbReference>
<protein>
    <recommendedName>
        <fullName evidence="2">ubiquitinyl hydrolase 1</fullName>
        <ecNumber evidence="2">3.4.19.12</ecNumber>
    </recommendedName>
</protein>
<proteinExistence type="predicted"/>
<dbReference type="PROSITE" id="PS00973">
    <property type="entry name" value="USP_2"/>
    <property type="match status" value="1"/>
</dbReference>
<dbReference type="Proteomes" id="UP000691718">
    <property type="component" value="Unassembled WGS sequence"/>
</dbReference>
<dbReference type="GO" id="GO:0016579">
    <property type="term" value="P:protein deubiquitination"/>
    <property type="evidence" value="ECO:0007669"/>
    <property type="project" value="InterPro"/>
</dbReference>
<evidence type="ECO:0000259" key="6">
    <source>
        <dbReference type="PROSITE" id="PS51283"/>
    </source>
</evidence>
<dbReference type="Pfam" id="PF13202">
    <property type="entry name" value="EF-hand_5"/>
    <property type="match status" value="1"/>
</dbReference>
<dbReference type="CDD" id="cd17039">
    <property type="entry name" value="Ubl_ubiquitin_like"/>
    <property type="match status" value="1"/>
</dbReference>
<dbReference type="PANTHER" id="PTHR21646:SF76">
    <property type="entry name" value="UBIQUITIN CARBOXYL-TERMINAL HYDROLASE 32"/>
    <property type="match status" value="1"/>
</dbReference>
<evidence type="ECO:0000313" key="7">
    <source>
        <dbReference type="EMBL" id="CAG4967969.1"/>
    </source>
</evidence>
<dbReference type="InterPro" id="IPR018247">
    <property type="entry name" value="EF_Hand_1_Ca_BS"/>
</dbReference>
<dbReference type="GO" id="GO:0005509">
    <property type="term" value="F:calcium ion binding"/>
    <property type="evidence" value="ECO:0007669"/>
    <property type="project" value="InterPro"/>
</dbReference>
<evidence type="ECO:0000259" key="5">
    <source>
        <dbReference type="PROSITE" id="PS50235"/>
    </source>
</evidence>
<feature type="domain" description="EF-hand" evidence="4">
    <location>
        <begin position="274"/>
        <end position="309"/>
    </location>
</feature>
<feature type="region of interest" description="Disordered" evidence="3">
    <location>
        <begin position="1444"/>
        <end position="1469"/>
    </location>
</feature>
<feature type="compositionally biased region" description="Basic and acidic residues" evidence="3">
    <location>
        <begin position="1199"/>
        <end position="1208"/>
    </location>
</feature>
<dbReference type="GO" id="GO:0005794">
    <property type="term" value="C:Golgi apparatus"/>
    <property type="evidence" value="ECO:0007669"/>
    <property type="project" value="TreeGrafter"/>
</dbReference>
<sequence length="1988" mass="217963">MGAKDSKPSFISYEDATKRVSDSELRRIREAFKRCAGTNGTALSLEAFVHEVLCDGVPFEVAEWLYQACGGTKRGIAFKDLLCGIVVLTKGNIEEKIKFLWTLYVNNQSENGAYIYKRDFARALQLENTSLSVAGEQRTADILTSLFGHSERVTFEQFRSWLLIHKDATVLSKWLLSDRGSISHDLETPTFYQSLAGVTHLEERDIIELEKWFWSLRNKSVSGQLDAESLAPLLSPPLPRAAVAGVLRALDENRDGHVDFKELCCGLSAAGRGPRAERLKFCFKIFDLDGDGILNKKEIIDMVEILCTVANESLKYQSSRASTPSDNTESEGDKDFDPEVVLLNLRDKLVTVSKNGKKPVFQLGPNNDGDEILIQNKVEEELLAIKEDRGSSWLLGADVALTAEDFLIWSVESAARLVRPLLELLFDVCHVTLGLRPHCRHHEHDIVIRWMQRETARGYAVGQFWYLVGSEWWAAWLAHCAAPAACCRAPPRPPSTPCPPYPPYPPDDDSFTTNSTESMGSLLWRAESASLGSGGSSGSGGSAGSSSGIGSAPVARASHPGPVDNRRLLAPDHLKVRTLTGEGGLLRRDVTLAQHRDFELLPDALWRALALWYGGPDPLPRQVIRPPNSDVEIELYPLQLKILRHVLSTQRVGVGASAVGAGPGAALYSSVPAAPERQLAYTAAFSRLATVKQVPLYSSVSAAPERQLAYTAAFLRLATVKQVPLYSSVSAAPEHQLAYTAAFLRLATVKQVPLYSSVSAAPERQLAYTAAFSRLATVKQVSEFLCQALGLAREDVRLWSVSSSGAALLLDDERPTLQELGMHERDRSRLLLELRNSDLTWPEEIGALSASGGLSGLGSLSALGGLGGRSARGVERRETLAAPDVAGATGLHNLGNTCFMNAALQAVWNTGPLTRYFNSGMHLYEVNTTNPLGTKGALALRYGELCKEVWSSSARSVAPLRVRWCVSRHARALAGGGQHDAQELLAWLLDALHEDLNRTTPAPAATLAPAPAPAPVPPPRPDQSRSNFCASEKGILIELILKYKDVVENKKTDAVTIAHKNEGWKVLTEEFNSLSSFNVRNTDQLRTCWDNLKRTTRKDKAATKKEIFLTGGGRPNHPPPGPLQEQVEILLGPTLDGLANEFDSDGQFQESVTASNKVKEDSAEILPNIVLLDAVPGCSTVIEQVGSSGLNSSQGESGELNKETFDGSSRREVQEIAAEAWEQFTSRNRSIMTDLFYGQLKSKVRCDTCGHESVRFDTFNMLSLPLPMESFVRCEVRVILLDGSVPVKYGVRVNSDGTYLDLKKKLSELCGLPPECMVVAEVAGAAGARLLADGARLGAPLAAHAAQPAAELFAYEIPSPSTYGWSEGGVALGCDGCEGDGECGEGGGGAGGGSGDEVSVRPRASSSLCMPALFCFKRSRSEILMSQSPPNTFYKNNDYRSLTLPKRTGSSSPTPSLRSLNLPPPSTGLPKIKFASSPSDMYKMDAHTEPEPPMQYLVAVHRKQCRADAYFLAWQRVRPALFGVPLLVALRAGEPGRQLYARVWAQLARLLSPRPPPTDLPNHAADCDDSLGYEVPFTLRAVSGDGAWCALCAWPALCRGCALPSDGRPLLAPAHADSEPVLHIDAEGGGARHRHHSARLSADIGGECAPGEVSYLDMNALRAARRRGLMLAIDWEPTALHLRYQASRERACHEHPSVAAVGRAAARAVDLRSCLAAFTSQERLEQRYHCDACRSAQPATKKLQIWRAPPVLIIHLKRFQYVNNKWIKSQKVVNFPFEDFDPTPYLASVPQETILRHRELKNMRRHSSMFVDVDDRISESESEESDDEDETQDSSPKENSRPITKTEKKRKESVEVTRRTRLESTSLMASPVTDDNLIDYHQHYLEKDQDPFDLKYKLYAVVSHSGQLHGGHYVAHAHNPSGAWLCYNDSSCREVDPHAVDPAAAYLLFYERRGLRYERYMPDVAERSPVRVDLPPEDADLRNMCVLT</sequence>
<dbReference type="EMBL" id="CAJQZP010000547">
    <property type="protein sequence ID" value="CAG4967969.1"/>
    <property type="molecule type" value="Genomic_DNA"/>
</dbReference>
<feature type="domain" description="USP" evidence="5">
    <location>
        <begin position="889"/>
        <end position="1953"/>
    </location>
</feature>
<dbReference type="PROSITE" id="PS00018">
    <property type="entry name" value="EF_HAND_1"/>
    <property type="match status" value="2"/>
</dbReference>
<feature type="compositionally biased region" description="Low complexity" evidence="3">
    <location>
        <begin position="1448"/>
        <end position="1461"/>
    </location>
</feature>
<evidence type="ECO:0000256" key="2">
    <source>
        <dbReference type="ARBA" id="ARBA00012759"/>
    </source>
</evidence>
<dbReference type="SMART" id="SM00695">
    <property type="entry name" value="DUSP"/>
    <property type="match status" value="1"/>
</dbReference>
<dbReference type="PROSITE" id="PS50235">
    <property type="entry name" value="USP_3"/>
    <property type="match status" value="1"/>
</dbReference>
<dbReference type="OrthoDB" id="265776at2759"/>
<comment type="catalytic activity">
    <reaction evidence="1">
        <text>Thiol-dependent hydrolysis of ester, thioester, amide, peptide and isopeptide bonds formed by the C-terminal Gly of ubiquitin (a 76-residue protein attached to proteins as an intracellular targeting signal).</text>
        <dbReference type="EC" id="3.4.19.12"/>
    </reaction>
</comment>
<organism evidence="7 8">
    <name type="scientific">Parnassius apollo</name>
    <name type="common">Apollo butterfly</name>
    <name type="synonym">Papilio apollo</name>
    <dbReference type="NCBI Taxonomy" id="110799"/>
    <lineage>
        <taxon>Eukaryota</taxon>
        <taxon>Metazoa</taxon>
        <taxon>Ecdysozoa</taxon>
        <taxon>Arthropoda</taxon>
        <taxon>Hexapoda</taxon>
        <taxon>Insecta</taxon>
        <taxon>Pterygota</taxon>
        <taxon>Neoptera</taxon>
        <taxon>Endopterygota</taxon>
        <taxon>Lepidoptera</taxon>
        <taxon>Glossata</taxon>
        <taxon>Ditrysia</taxon>
        <taxon>Papilionoidea</taxon>
        <taxon>Papilionidae</taxon>
        <taxon>Parnassiinae</taxon>
        <taxon>Parnassini</taxon>
        <taxon>Parnassius</taxon>
        <taxon>Parnassius</taxon>
    </lineage>
</organism>
<feature type="compositionally biased region" description="Pro residues" evidence="3">
    <location>
        <begin position="491"/>
        <end position="505"/>
    </location>
</feature>
<feature type="compositionally biased region" description="Acidic residues" evidence="3">
    <location>
        <begin position="1820"/>
        <end position="1832"/>
    </location>
</feature>
<dbReference type="SMART" id="SM00054">
    <property type="entry name" value="EFh"/>
    <property type="match status" value="2"/>
</dbReference>
<evidence type="ECO:0000256" key="1">
    <source>
        <dbReference type="ARBA" id="ARBA00000707"/>
    </source>
</evidence>
<dbReference type="InterPro" id="IPR028889">
    <property type="entry name" value="USP"/>
</dbReference>
<keyword evidence="8" id="KW-1185">Reference proteome</keyword>
<evidence type="ECO:0000313" key="8">
    <source>
        <dbReference type="Proteomes" id="UP000691718"/>
    </source>
</evidence>
<feature type="compositionally biased region" description="Gly residues" evidence="3">
    <location>
        <begin position="532"/>
        <end position="543"/>
    </location>
</feature>
<feature type="region of interest" description="Disordered" evidence="3">
    <location>
        <begin position="1811"/>
        <end position="1863"/>
    </location>
</feature>
<feature type="region of interest" description="Disordered" evidence="3">
    <location>
        <begin position="1001"/>
        <end position="1025"/>
    </location>
</feature>
<dbReference type="InterPro" id="IPR018200">
    <property type="entry name" value="USP_CS"/>
</dbReference>
<accession>A0A8S3WLZ0</accession>
<dbReference type="PROSITE" id="PS50222">
    <property type="entry name" value="EF_HAND_2"/>
    <property type="match status" value="2"/>
</dbReference>
<feature type="compositionally biased region" description="Polar residues" evidence="3">
    <location>
        <begin position="1187"/>
        <end position="1196"/>
    </location>
</feature>
<gene>
    <name evidence="7" type="ORF">PAPOLLO_LOCUS7874</name>
</gene>
<comment type="caution">
    <text evidence="7">The sequence shown here is derived from an EMBL/GenBank/DDBJ whole genome shotgun (WGS) entry which is preliminary data.</text>
</comment>
<name>A0A8S3WLZ0_PARAO</name>
<dbReference type="Pfam" id="PF00443">
    <property type="entry name" value="UCH"/>
    <property type="match status" value="1"/>
</dbReference>
<dbReference type="InterPro" id="IPR002048">
    <property type="entry name" value="EF_hand_dom"/>
</dbReference>
<evidence type="ECO:0000256" key="3">
    <source>
        <dbReference type="SAM" id="MobiDB-lite"/>
    </source>
</evidence>
<feature type="region of interest" description="Disordered" evidence="3">
    <location>
        <begin position="491"/>
        <end position="512"/>
    </location>
</feature>
<feature type="compositionally biased region" description="Basic and acidic residues" evidence="3">
    <location>
        <begin position="1835"/>
        <end position="1862"/>
    </location>
</feature>